<name>A0A7G9S8I8_9SPHN</name>
<evidence type="ECO:0000313" key="1">
    <source>
        <dbReference type="EMBL" id="QNN64163.1"/>
    </source>
</evidence>
<dbReference type="KEGG" id="srhi:H9L12_07180"/>
<dbReference type="AlphaFoldDB" id="A0A7G9S8I8"/>
<reference evidence="1 2" key="1">
    <citation type="submission" date="2020-08" db="EMBL/GenBank/DDBJ databases">
        <title>Genome sequence of Sphingomonas rhizophila KACC 19189T.</title>
        <authorList>
            <person name="Hyun D.-W."/>
            <person name="Bae J.-W."/>
        </authorList>
    </citation>
    <scope>NUCLEOTIDE SEQUENCE [LARGE SCALE GENOMIC DNA]</scope>
    <source>
        <strain evidence="1 2">KACC 19189</strain>
    </source>
</reference>
<accession>A0A7G9S8I8</accession>
<keyword evidence="2" id="KW-1185">Reference proteome</keyword>
<dbReference type="Proteomes" id="UP000515955">
    <property type="component" value="Chromosome"/>
</dbReference>
<protein>
    <submittedName>
        <fullName evidence="1">Uncharacterized protein</fullName>
    </submittedName>
</protein>
<organism evidence="1 2">
    <name type="scientific">Sphingomonas rhizophila</name>
    <dbReference type="NCBI Taxonomy" id="2071607"/>
    <lineage>
        <taxon>Bacteria</taxon>
        <taxon>Pseudomonadati</taxon>
        <taxon>Pseudomonadota</taxon>
        <taxon>Alphaproteobacteria</taxon>
        <taxon>Sphingomonadales</taxon>
        <taxon>Sphingomonadaceae</taxon>
        <taxon>Sphingomonas</taxon>
    </lineage>
</organism>
<dbReference type="RefSeq" id="WP_187541163.1">
    <property type="nucleotide sequence ID" value="NZ_CP060717.1"/>
</dbReference>
<sequence length="208" mass="23350">MVQRPQFEEAAAAYANIMDEVRKRAEIVKAAQNPVAQGLIPRPGLNDMCVLQLRKMHEAVALGCIVAHRLIDTAQTKRAADFFRADLIIKSLGKAGLEPYPIPMRRAPDGYMEDTPAPFLDADRFRADYVRCDKFLHVGYVDDREPEIRPVRLGNALDLTNELLGLLRFHRIELASGNAFFVDVPFDDEPVSIHFLDQRKPNGPTAAL</sequence>
<proteinExistence type="predicted"/>
<gene>
    <name evidence="1" type="ORF">H9L12_07180</name>
</gene>
<dbReference type="EMBL" id="CP060717">
    <property type="protein sequence ID" value="QNN64163.1"/>
    <property type="molecule type" value="Genomic_DNA"/>
</dbReference>
<evidence type="ECO:0000313" key="2">
    <source>
        <dbReference type="Proteomes" id="UP000515955"/>
    </source>
</evidence>